<keyword evidence="1" id="KW-0732">Signal</keyword>
<dbReference type="InterPro" id="IPR036249">
    <property type="entry name" value="Thioredoxin-like_sf"/>
</dbReference>
<dbReference type="InterPro" id="IPR012336">
    <property type="entry name" value="Thioredoxin-like_fold"/>
</dbReference>
<name>A0A6L5XE25_9BACT</name>
<dbReference type="PROSITE" id="PS51352">
    <property type="entry name" value="THIOREDOXIN_2"/>
    <property type="match status" value="1"/>
</dbReference>
<dbReference type="EMBL" id="VULT01000014">
    <property type="protein sequence ID" value="MSS18007.1"/>
    <property type="molecule type" value="Genomic_DNA"/>
</dbReference>
<evidence type="ECO:0000313" key="3">
    <source>
        <dbReference type="EMBL" id="MSS18007.1"/>
    </source>
</evidence>
<feature type="domain" description="Thioredoxin" evidence="2">
    <location>
        <begin position="230"/>
        <end position="366"/>
    </location>
</feature>
<comment type="caution">
    <text evidence="3">The sequence shown here is derived from an EMBL/GenBank/DDBJ whole genome shotgun (WGS) entry which is preliminary data.</text>
</comment>
<protein>
    <submittedName>
        <fullName evidence="3">AhpC/TSA family protein</fullName>
    </submittedName>
</protein>
<proteinExistence type="predicted"/>
<dbReference type="Pfam" id="PF14289">
    <property type="entry name" value="DUF4369"/>
    <property type="match status" value="1"/>
</dbReference>
<organism evidence="3 4">
    <name type="scientific">Sodaliphilus pleomorphus</name>
    <dbReference type="NCBI Taxonomy" id="2606626"/>
    <lineage>
        <taxon>Bacteria</taxon>
        <taxon>Pseudomonadati</taxon>
        <taxon>Bacteroidota</taxon>
        <taxon>Bacteroidia</taxon>
        <taxon>Bacteroidales</taxon>
        <taxon>Muribaculaceae</taxon>
        <taxon>Sodaliphilus</taxon>
    </lineage>
</organism>
<dbReference type="InterPro" id="IPR025380">
    <property type="entry name" value="DUF4369"/>
</dbReference>
<feature type="chain" id="PRO_5027115516" evidence="1">
    <location>
        <begin position="22"/>
        <end position="366"/>
    </location>
</feature>
<evidence type="ECO:0000256" key="1">
    <source>
        <dbReference type="SAM" id="SignalP"/>
    </source>
</evidence>
<keyword evidence="4" id="KW-1185">Reference proteome</keyword>
<evidence type="ECO:0000313" key="4">
    <source>
        <dbReference type="Proteomes" id="UP000483362"/>
    </source>
</evidence>
<dbReference type="Gene3D" id="3.40.30.10">
    <property type="entry name" value="Glutaredoxin"/>
    <property type="match status" value="1"/>
</dbReference>
<dbReference type="Pfam" id="PF13905">
    <property type="entry name" value="Thioredoxin_8"/>
    <property type="match status" value="1"/>
</dbReference>
<sequence>MKKYISLVTMLVLIAALTACNSNNRFKIEGKIAGANDSTQLWLEASSNGDWYTVDSTRANGSGDFQLAEDAPEYPNIYRLRCGDKSIYFPVDSTETLSITTSIKAFDTHYTITGSSDAEQVAKIDKQAMKYAGGRASQATLEAWKKKLAADVIIKDPASMVSYYLINKYIDNRPLYDPMNDFDMKIIGAVANAFNSYRKGDPRTQYLVQMTLDGQRRRREAMGYRGTTMQAEQINLIDIKLQDANGKIHSLAQESGHGKVTLLNFTMYDQQFSPALNKLLNDLYKQYNGKLHIFQVGLDENVSQWREAAHNLPWTAVYDADGQSSRNASAYQVTQLPTVFIIDSKGEIVERVENMLQLQNKVAKYM</sequence>
<gene>
    <name evidence="3" type="ORF">FYJ29_09595</name>
</gene>
<dbReference type="RefSeq" id="WP_154328511.1">
    <property type="nucleotide sequence ID" value="NZ_CP045696.1"/>
</dbReference>
<dbReference type="AlphaFoldDB" id="A0A6L5XE25"/>
<dbReference type="CDD" id="cd02966">
    <property type="entry name" value="TlpA_like_family"/>
    <property type="match status" value="1"/>
</dbReference>
<reference evidence="3 4" key="1">
    <citation type="submission" date="2019-08" db="EMBL/GenBank/DDBJ databases">
        <title>In-depth cultivation of the pig gut microbiome towards novel bacterial diversity and tailored functional studies.</title>
        <authorList>
            <person name="Wylensek D."/>
            <person name="Hitch T.C.A."/>
            <person name="Clavel T."/>
        </authorList>
    </citation>
    <scope>NUCLEOTIDE SEQUENCE [LARGE SCALE GENOMIC DNA]</scope>
    <source>
        <strain evidence="3 4">Oil-RF-744-WCA-WT-10</strain>
    </source>
</reference>
<dbReference type="Proteomes" id="UP000483362">
    <property type="component" value="Unassembled WGS sequence"/>
</dbReference>
<evidence type="ECO:0000259" key="2">
    <source>
        <dbReference type="PROSITE" id="PS51352"/>
    </source>
</evidence>
<accession>A0A6L5XE25</accession>
<dbReference type="InterPro" id="IPR013766">
    <property type="entry name" value="Thioredoxin_domain"/>
</dbReference>
<dbReference type="SUPFAM" id="SSF52833">
    <property type="entry name" value="Thioredoxin-like"/>
    <property type="match status" value="1"/>
</dbReference>
<feature type="signal peptide" evidence="1">
    <location>
        <begin position="1"/>
        <end position="21"/>
    </location>
</feature>
<dbReference type="PROSITE" id="PS51257">
    <property type="entry name" value="PROKAR_LIPOPROTEIN"/>
    <property type="match status" value="1"/>
</dbReference>